<sequence>MARCPHELEEILSRRCGSCYHPSPYDDEEYEVTRETLVSPRQYRCRHCNPCSCCGYSSDLFHYPMTTVKTLYSPNDPSYSRLDGWFR</sequence>
<dbReference type="EMBL" id="BMAV01022668">
    <property type="protein sequence ID" value="GFY77809.1"/>
    <property type="molecule type" value="Genomic_DNA"/>
</dbReference>
<accession>A0A8X7CLV8</accession>
<evidence type="ECO:0000313" key="2">
    <source>
        <dbReference type="Proteomes" id="UP000886998"/>
    </source>
</evidence>
<reference evidence="1" key="1">
    <citation type="submission" date="2020-08" db="EMBL/GenBank/DDBJ databases">
        <title>Multicomponent nature underlies the extraordinary mechanical properties of spider dragline silk.</title>
        <authorList>
            <person name="Kono N."/>
            <person name="Nakamura H."/>
            <person name="Mori M."/>
            <person name="Yoshida Y."/>
            <person name="Ohtoshi R."/>
            <person name="Malay A.D."/>
            <person name="Moran D.A.P."/>
            <person name="Tomita M."/>
            <person name="Numata K."/>
            <person name="Arakawa K."/>
        </authorList>
    </citation>
    <scope>NUCLEOTIDE SEQUENCE</scope>
</reference>
<name>A0A8X7CLV8_9ARAC</name>
<dbReference type="Proteomes" id="UP000886998">
    <property type="component" value="Unassembled WGS sequence"/>
</dbReference>
<keyword evidence="2" id="KW-1185">Reference proteome</keyword>
<comment type="caution">
    <text evidence="1">The sequence shown here is derived from an EMBL/GenBank/DDBJ whole genome shotgun (WGS) entry which is preliminary data.</text>
</comment>
<dbReference type="OrthoDB" id="6420309at2759"/>
<feature type="non-terminal residue" evidence="1">
    <location>
        <position position="87"/>
    </location>
</feature>
<evidence type="ECO:0000313" key="1">
    <source>
        <dbReference type="EMBL" id="GFY77809.1"/>
    </source>
</evidence>
<gene>
    <name evidence="1" type="ORF">TNIN_49001</name>
</gene>
<organism evidence="1 2">
    <name type="scientific">Trichonephila inaurata madagascariensis</name>
    <dbReference type="NCBI Taxonomy" id="2747483"/>
    <lineage>
        <taxon>Eukaryota</taxon>
        <taxon>Metazoa</taxon>
        <taxon>Ecdysozoa</taxon>
        <taxon>Arthropoda</taxon>
        <taxon>Chelicerata</taxon>
        <taxon>Arachnida</taxon>
        <taxon>Araneae</taxon>
        <taxon>Araneomorphae</taxon>
        <taxon>Entelegynae</taxon>
        <taxon>Araneoidea</taxon>
        <taxon>Nephilidae</taxon>
        <taxon>Trichonephila</taxon>
        <taxon>Trichonephila inaurata</taxon>
    </lineage>
</organism>
<proteinExistence type="predicted"/>
<protein>
    <submittedName>
        <fullName evidence="1">Uncharacterized protein</fullName>
    </submittedName>
</protein>
<dbReference type="AlphaFoldDB" id="A0A8X7CLV8"/>